<dbReference type="CDD" id="cd16900">
    <property type="entry name" value="endolysin_R21-like"/>
    <property type="match status" value="1"/>
</dbReference>
<name>A0A1Q8SPK1_9GAMM</name>
<keyword evidence="3 6" id="KW-0081">Bacteriolytic enzyme</keyword>
<dbReference type="InterPro" id="IPR023347">
    <property type="entry name" value="Lysozyme_dom_sf"/>
</dbReference>
<dbReference type="GO" id="GO:0003796">
    <property type="term" value="F:lysozyme activity"/>
    <property type="evidence" value="ECO:0007669"/>
    <property type="project" value="UniProtKB-EC"/>
</dbReference>
<keyword evidence="7" id="KW-0812">Transmembrane</keyword>
<feature type="transmembrane region" description="Helical" evidence="7">
    <location>
        <begin position="7"/>
        <end position="28"/>
    </location>
</feature>
<reference evidence="8 9" key="1">
    <citation type="submission" date="2016-12" db="EMBL/GenBank/DDBJ databases">
        <title>Draft genome sequences of strains Salinicola socius SMB35, Salinicola sp. MH3R3-1 and Chromohalobacter sp. SMB17 from the Verkhnekamsk potash mining region of Russia.</title>
        <authorList>
            <person name="Mavrodi D.V."/>
            <person name="Olsson B.E."/>
            <person name="Korsakova E.S."/>
            <person name="Pyankova A."/>
            <person name="Mavrodi O.V."/>
            <person name="Plotnikova E.G."/>
        </authorList>
    </citation>
    <scope>NUCLEOTIDE SEQUENCE [LARGE SCALE GENOMIC DNA]</scope>
    <source>
        <strain evidence="8 9">SMB35</strain>
    </source>
</reference>
<accession>A0A1Q8SPK1</accession>
<dbReference type="AlphaFoldDB" id="A0A1Q8SPK1"/>
<dbReference type="PANTHER" id="PTHR38107:SF3">
    <property type="entry name" value="LYSOZYME RRRD-RELATED"/>
    <property type="match status" value="1"/>
</dbReference>
<keyword evidence="7" id="KW-0472">Membrane</keyword>
<dbReference type="InterPro" id="IPR051018">
    <property type="entry name" value="Bacteriophage_GH24"/>
</dbReference>
<comment type="catalytic activity">
    <reaction evidence="1 6">
        <text>Hydrolysis of (1-&gt;4)-beta-linkages between N-acetylmuramic acid and N-acetyl-D-glucosamine residues in a peptidoglycan and between N-acetyl-D-glucosamine residues in chitodextrins.</text>
        <dbReference type="EC" id="3.2.1.17"/>
    </reaction>
</comment>
<dbReference type="EMBL" id="MSDO01000022">
    <property type="protein sequence ID" value="OLO03344.1"/>
    <property type="molecule type" value="Genomic_DNA"/>
</dbReference>
<dbReference type="RefSeq" id="WP_075570946.1">
    <property type="nucleotide sequence ID" value="NZ_MSDO01000022.1"/>
</dbReference>
<gene>
    <name evidence="8" type="ORF">BTW07_14780</name>
</gene>
<dbReference type="InterPro" id="IPR043688">
    <property type="entry name" value="SAR_endolysin-like"/>
</dbReference>
<dbReference type="GO" id="GO:0009253">
    <property type="term" value="P:peptidoglycan catabolic process"/>
    <property type="evidence" value="ECO:0007669"/>
    <property type="project" value="InterPro"/>
</dbReference>
<keyword evidence="5 6" id="KW-0326">Glycosidase</keyword>
<proteinExistence type="inferred from homology"/>
<dbReference type="GO" id="GO:0016998">
    <property type="term" value="P:cell wall macromolecule catabolic process"/>
    <property type="evidence" value="ECO:0007669"/>
    <property type="project" value="InterPro"/>
</dbReference>
<dbReference type="SUPFAM" id="SSF53955">
    <property type="entry name" value="Lysozyme-like"/>
    <property type="match status" value="1"/>
</dbReference>
<evidence type="ECO:0000256" key="5">
    <source>
        <dbReference type="ARBA" id="ARBA00023295"/>
    </source>
</evidence>
<dbReference type="Gene3D" id="1.10.530.40">
    <property type="match status" value="1"/>
</dbReference>
<dbReference type="HAMAP" id="MF_04136">
    <property type="entry name" value="SAR_ENDOLYSIN"/>
    <property type="match status" value="1"/>
</dbReference>
<dbReference type="GO" id="GO:0042742">
    <property type="term" value="P:defense response to bacterium"/>
    <property type="evidence" value="ECO:0007669"/>
    <property type="project" value="UniProtKB-KW"/>
</dbReference>
<keyword evidence="4 6" id="KW-0378">Hydrolase</keyword>
<dbReference type="PANTHER" id="PTHR38107">
    <property type="match status" value="1"/>
</dbReference>
<comment type="caution">
    <text evidence="8">The sequence shown here is derived from an EMBL/GenBank/DDBJ whole genome shotgun (WGS) entry which is preliminary data.</text>
</comment>
<evidence type="ECO:0000256" key="2">
    <source>
        <dbReference type="ARBA" id="ARBA00022529"/>
    </source>
</evidence>
<keyword evidence="7" id="KW-1133">Transmembrane helix</keyword>
<comment type="similarity">
    <text evidence="6">Belongs to the glycosyl hydrolase 24 family.</text>
</comment>
<dbReference type="Pfam" id="PF00959">
    <property type="entry name" value="Phage_lysozyme"/>
    <property type="match status" value="1"/>
</dbReference>
<organism evidence="8 9">
    <name type="scientific">Salinicola socius</name>
    <dbReference type="NCBI Taxonomy" id="404433"/>
    <lineage>
        <taxon>Bacteria</taxon>
        <taxon>Pseudomonadati</taxon>
        <taxon>Pseudomonadota</taxon>
        <taxon>Gammaproteobacteria</taxon>
        <taxon>Oceanospirillales</taxon>
        <taxon>Halomonadaceae</taxon>
        <taxon>Salinicola</taxon>
    </lineage>
</organism>
<dbReference type="HAMAP" id="MF_04110">
    <property type="entry name" value="ENDOLYSIN_T4"/>
    <property type="match status" value="1"/>
</dbReference>
<evidence type="ECO:0000313" key="9">
    <source>
        <dbReference type="Proteomes" id="UP000186878"/>
    </source>
</evidence>
<dbReference type="InterPro" id="IPR023346">
    <property type="entry name" value="Lysozyme-like_dom_sf"/>
</dbReference>
<evidence type="ECO:0000256" key="7">
    <source>
        <dbReference type="SAM" id="Phobius"/>
    </source>
</evidence>
<sequence>MKNLGRWIGGGAIGGACGIALSISIGVVKHYEGTELESYPDPVGIPTICTGHTGPTVKLHQTKTPEECEALLAGDLGKAFDAIDRDVSPEINATMPPARRAALASFVFNVGEGKFARSTLLRELNAGNVRAACDQLSRWVYAGGRRLAGLVKRRATERELCLAGLEQ</sequence>
<dbReference type="InterPro" id="IPR034690">
    <property type="entry name" value="Endolysin_T4_type"/>
</dbReference>
<keyword evidence="9" id="KW-1185">Reference proteome</keyword>
<evidence type="ECO:0000256" key="4">
    <source>
        <dbReference type="ARBA" id="ARBA00022801"/>
    </source>
</evidence>
<evidence type="ECO:0000256" key="6">
    <source>
        <dbReference type="RuleBase" id="RU003788"/>
    </source>
</evidence>
<dbReference type="Proteomes" id="UP000186878">
    <property type="component" value="Unassembled WGS sequence"/>
</dbReference>
<dbReference type="EC" id="3.2.1.17" evidence="6"/>
<dbReference type="PROSITE" id="PS51257">
    <property type="entry name" value="PROKAR_LIPOPROTEIN"/>
    <property type="match status" value="1"/>
</dbReference>
<keyword evidence="2 6" id="KW-0929">Antimicrobial</keyword>
<protein>
    <recommendedName>
        <fullName evidence="6">Lysozyme</fullName>
        <ecNumber evidence="6">3.2.1.17</ecNumber>
    </recommendedName>
</protein>
<dbReference type="STRING" id="404433.BTW07_14780"/>
<evidence type="ECO:0000313" key="8">
    <source>
        <dbReference type="EMBL" id="OLO03344.1"/>
    </source>
</evidence>
<evidence type="ECO:0000256" key="1">
    <source>
        <dbReference type="ARBA" id="ARBA00000632"/>
    </source>
</evidence>
<dbReference type="GO" id="GO:0031640">
    <property type="term" value="P:killing of cells of another organism"/>
    <property type="evidence" value="ECO:0007669"/>
    <property type="project" value="UniProtKB-KW"/>
</dbReference>
<dbReference type="InterPro" id="IPR002196">
    <property type="entry name" value="Glyco_hydro_24"/>
</dbReference>
<evidence type="ECO:0000256" key="3">
    <source>
        <dbReference type="ARBA" id="ARBA00022638"/>
    </source>
</evidence>